<evidence type="ECO:0000313" key="2">
    <source>
        <dbReference type="EMBL" id="PJA90312.1"/>
    </source>
</evidence>
<protein>
    <submittedName>
        <fullName evidence="2">Uncharacterized protein</fullName>
    </submittedName>
</protein>
<dbReference type="AlphaFoldDB" id="A0A2M7Z7Q4"/>
<keyword evidence="1" id="KW-0175">Coiled coil</keyword>
<accession>A0A2M7Z7Q4</accession>
<organism evidence="2 3">
    <name type="scientific">Candidatus Magasanikbacteria bacterium CG_4_9_14_3_um_filter_32_9</name>
    <dbReference type="NCBI Taxonomy" id="1974644"/>
    <lineage>
        <taxon>Bacteria</taxon>
        <taxon>Candidatus Magasanikiibacteriota</taxon>
    </lineage>
</organism>
<comment type="caution">
    <text evidence="2">The sequence shown here is derived from an EMBL/GenBank/DDBJ whole genome shotgun (WGS) entry which is preliminary data.</text>
</comment>
<evidence type="ECO:0000313" key="3">
    <source>
        <dbReference type="Proteomes" id="UP000230843"/>
    </source>
</evidence>
<gene>
    <name evidence="2" type="ORF">CO137_00525</name>
</gene>
<feature type="coiled-coil region" evidence="1">
    <location>
        <begin position="44"/>
        <end position="88"/>
    </location>
</feature>
<sequence>MSPIIFCENSRECALKEEELGKWDDETDKVEDSKNSTGIKKRELQKLFKKYERLSVELNEWKEKVGCQREKEEKREKERENKVQNEAEIPEFIKNPEFYLGNDWLYQHNKNSLCRSLGNGDDAVLSQTKWSKTGCLLSITEATGLLLLICKNEKTESAVKRWVSEEIGFKTDLQYLKSMMSIISWDITYPFNEGDSYDIYSLLHAQLNVAALQRILAPLLEPEENPFDPDFGVCSSIQELEALTVEHLKPEEEFLCEDLSKEDTYTKNLLRTAFAIFPKYEKALEKFWLK</sequence>
<proteinExistence type="predicted"/>
<dbReference type="EMBL" id="PFVJ01000014">
    <property type="protein sequence ID" value="PJA90312.1"/>
    <property type="molecule type" value="Genomic_DNA"/>
</dbReference>
<reference evidence="3" key="1">
    <citation type="submission" date="2017-09" db="EMBL/GenBank/DDBJ databases">
        <title>Depth-based differentiation of microbial function through sediment-hosted aquifers and enrichment of novel symbionts in the deep terrestrial subsurface.</title>
        <authorList>
            <person name="Probst A.J."/>
            <person name="Ladd B."/>
            <person name="Jarett J.K."/>
            <person name="Geller-Mcgrath D.E."/>
            <person name="Sieber C.M.K."/>
            <person name="Emerson J.B."/>
            <person name="Anantharaman K."/>
            <person name="Thomas B.C."/>
            <person name="Malmstrom R."/>
            <person name="Stieglmeier M."/>
            <person name="Klingl A."/>
            <person name="Woyke T."/>
            <person name="Ryan C.M."/>
            <person name="Banfield J.F."/>
        </authorList>
    </citation>
    <scope>NUCLEOTIDE SEQUENCE [LARGE SCALE GENOMIC DNA]</scope>
</reference>
<dbReference type="Proteomes" id="UP000230843">
    <property type="component" value="Unassembled WGS sequence"/>
</dbReference>
<name>A0A2M7Z7Q4_9BACT</name>
<evidence type="ECO:0000256" key="1">
    <source>
        <dbReference type="SAM" id="Coils"/>
    </source>
</evidence>